<dbReference type="InterPro" id="IPR008179">
    <property type="entry name" value="HisE"/>
</dbReference>
<feature type="region of interest" description="Phosphoribosyl-AMP cyclohydrolase" evidence="13">
    <location>
        <begin position="1"/>
        <end position="145"/>
    </location>
</feature>
<dbReference type="InterPro" id="IPR021130">
    <property type="entry name" value="PRib-ATP_PPHydrolase-like"/>
</dbReference>
<evidence type="ECO:0000256" key="3">
    <source>
        <dbReference type="ARBA" id="ARBA00005169"/>
    </source>
</evidence>
<dbReference type="Pfam" id="PF01502">
    <property type="entry name" value="PRA-CH"/>
    <property type="match status" value="1"/>
</dbReference>
<dbReference type="UniPathway" id="UPA00031">
    <property type="reaction ID" value="UER00007"/>
</dbReference>
<evidence type="ECO:0000256" key="9">
    <source>
        <dbReference type="ARBA" id="ARBA00022801"/>
    </source>
</evidence>
<evidence type="ECO:0000313" key="16">
    <source>
        <dbReference type="Proteomes" id="UP000255335"/>
    </source>
</evidence>
<keyword evidence="10 13" id="KW-0067">ATP-binding</keyword>
<dbReference type="SUPFAM" id="SSF101386">
    <property type="entry name" value="all-alpha NTP pyrophosphatases"/>
    <property type="match status" value="1"/>
</dbReference>
<keyword evidence="7 13" id="KW-0028">Amino-acid biosynthesis</keyword>
<dbReference type="HAMAP" id="MF_01019">
    <property type="entry name" value="HisIE"/>
    <property type="match status" value="1"/>
</dbReference>
<dbReference type="NCBIfam" id="NF001611">
    <property type="entry name" value="PRK00400.1-3"/>
    <property type="match status" value="1"/>
</dbReference>
<dbReference type="GO" id="GO:0000105">
    <property type="term" value="P:L-histidine biosynthetic process"/>
    <property type="evidence" value="ECO:0007669"/>
    <property type="project" value="UniProtKB-UniRule"/>
</dbReference>
<comment type="subcellular location">
    <subcellularLocation>
        <location evidence="13">Cytoplasm</location>
    </subcellularLocation>
</comment>
<evidence type="ECO:0000256" key="12">
    <source>
        <dbReference type="ARBA" id="ARBA00023268"/>
    </source>
</evidence>
<keyword evidence="9 13" id="KW-0378">Hydrolase</keyword>
<dbReference type="GO" id="GO:0004635">
    <property type="term" value="F:phosphoribosyl-AMP cyclohydrolase activity"/>
    <property type="evidence" value="ECO:0007669"/>
    <property type="project" value="UniProtKB-UniRule"/>
</dbReference>
<comment type="similarity">
    <text evidence="5 13">In the C-terminal section; belongs to the PRA-PH family.</text>
</comment>
<dbReference type="Proteomes" id="UP000255335">
    <property type="component" value="Unassembled WGS sequence"/>
</dbReference>
<comment type="pathway">
    <text evidence="3 13">Amino-acid biosynthesis; L-histidine biosynthesis; L-histidine from 5-phospho-alpha-D-ribose 1-diphosphate: step 3/9.</text>
</comment>
<evidence type="ECO:0000256" key="4">
    <source>
        <dbReference type="ARBA" id="ARBA00005204"/>
    </source>
</evidence>
<reference evidence="15 16" key="1">
    <citation type="submission" date="2018-06" db="EMBL/GenBank/DDBJ databases">
        <authorList>
            <consortium name="Pathogen Informatics"/>
            <person name="Doyle S."/>
        </authorList>
    </citation>
    <scope>NUCLEOTIDE SEQUENCE [LARGE SCALE GENOMIC DNA]</scope>
    <source>
        <strain evidence="15 16">NCTC12221</strain>
    </source>
</reference>
<evidence type="ECO:0000256" key="6">
    <source>
        <dbReference type="ARBA" id="ARBA00008299"/>
    </source>
</evidence>
<evidence type="ECO:0000313" key="15">
    <source>
        <dbReference type="EMBL" id="STP09780.1"/>
    </source>
</evidence>
<evidence type="ECO:0000256" key="11">
    <source>
        <dbReference type="ARBA" id="ARBA00023102"/>
    </source>
</evidence>
<protein>
    <recommendedName>
        <fullName evidence="13">Histidine biosynthesis bifunctional protein HisIE</fullName>
    </recommendedName>
    <domain>
        <recommendedName>
            <fullName evidence="13">Phosphoribosyl-AMP cyclohydrolase</fullName>
            <shortName evidence="13">PRA-CH</shortName>
            <ecNumber evidence="13">3.5.4.19</ecNumber>
        </recommendedName>
    </domain>
    <domain>
        <recommendedName>
            <fullName evidence="13">Phosphoribosyl-ATP pyrophosphatase</fullName>
            <shortName evidence="13">PRA-PH</shortName>
            <ecNumber evidence="13">3.6.1.31</ecNumber>
        </recommendedName>
    </domain>
</protein>
<dbReference type="NCBIfam" id="NF000768">
    <property type="entry name" value="PRK00051.1"/>
    <property type="match status" value="1"/>
</dbReference>
<evidence type="ECO:0000256" key="13">
    <source>
        <dbReference type="HAMAP-Rule" id="MF_01019"/>
    </source>
</evidence>
<dbReference type="EC" id="3.5.4.19" evidence="13"/>
<dbReference type="PANTHER" id="PTHR42945:SF1">
    <property type="entry name" value="HISTIDINE BIOSYNTHESIS BIFUNCTIONAL PROTEIN HIS7"/>
    <property type="match status" value="1"/>
</dbReference>
<dbReference type="InterPro" id="IPR023019">
    <property type="entry name" value="His_synth_HisIE"/>
</dbReference>
<feature type="domain" description="Phosphoribosyl-AMP cyclohydrolase" evidence="14">
    <location>
        <begin position="30"/>
        <end position="103"/>
    </location>
</feature>
<dbReference type="HAMAP" id="MF_01020">
    <property type="entry name" value="HisE"/>
    <property type="match status" value="1"/>
</dbReference>
<dbReference type="InterPro" id="IPR038019">
    <property type="entry name" value="PRib_AMP_CycHydrolase_sf"/>
</dbReference>
<comment type="catalytic activity">
    <reaction evidence="2 13">
        <text>1-(5-phospho-beta-D-ribosyl)-ATP + H2O = 1-(5-phospho-beta-D-ribosyl)-5'-AMP + diphosphate + H(+)</text>
        <dbReference type="Rhea" id="RHEA:22828"/>
        <dbReference type="ChEBI" id="CHEBI:15377"/>
        <dbReference type="ChEBI" id="CHEBI:15378"/>
        <dbReference type="ChEBI" id="CHEBI:33019"/>
        <dbReference type="ChEBI" id="CHEBI:59457"/>
        <dbReference type="ChEBI" id="CHEBI:73183"/>
        <dbReference type="EC" id="3.6.1.31"/>
    </reaction>
</comment>
<dbReference type="EMBL" id="UGHZ01000001">
    <property type="protein sequence ID" value="STP09780.1"/>
    <property type="molecule type" value="Genomic_DNA"/>
</dbReference>
<dbReference type="GO" id="GO:0005737">
    <property type="term" value="C:cytoplasm"/>
    <property type="evidence" value="ECO:0007669"/>
    <property type="project" value="UniProtKB-SubCell"/>
</dbReference>
<evidence type="ECO:0000256" key="7">
    <source>
        <dbReference type="ARBA" id="ARBA00022605"/>
    </source>
</evidence>
<dbReference type="GO" id="GO:0005524">
    <property type="term" value="F:ATP binding"/>
    <property type="evidence" value="ECO:0007669"/>
    <property type="project" value="UniProtKB-KW"/>
</dbReference>
<dbReference type="EC" id="3.6.1.31" evidence="13"/>
<dbReference type="CDD" id="cd11534">
    <property type="entry name" value="NTP-PPase_HisIE_like"/>
    <property type="match status" value="1"/>
</dbReference>
<dbReference type="NCBIfam" id="NF002747">
    <property type="entry name" value="PRK02759.1"/>
    <property type="match status" value="1"/>
</dbReference>
<comment type="catalytic activity">
    <reaction evidence="1 13">
        <text>1-(5-phospho-beta-D-ribosyl)-5'-AMP + H2O = 1-(5-phospho-beta-D-ribosyl)-5-[(5-phospho-beta-D-ribosylamino)methylideneamino]imidazole-4-carboxamide</text>
        <dbReference type="Rhea" id="RHEA:20049"/>
        <dbReference type="ChEBI" id="CHEBI:15377"/>
        <dbReference type="ChEBI" id="CHEBI:58435"/>
        <dbReference type="ChEBI" id="CHEBI:59457"/>
        <dbReference type="EC" id="3.5.4.19"/>
    </reaction>
</comment>
<dbReference type="GO" id="GO:0004636">
    <property type="term" value="F:phosphoribosyl-ATP diphosphatase activity"/>
    <property type="evidence" value="ECO:0007669"/>
    <property type="project" value="UniProtKB-UniRule"/>
</dbReference>
<dbReference type="SUPFAM" id="SSF141734">
    <property type="entry name" value="HisI-like"/>
    <property type="match status" value="1"/>
</dbReference>
<dbReference type="PANTHER" id="PTHR42945">
    <property type="entry name" value="HISTIDINE BIOSYNTHESIS BIFUNCTIONAL PROTEIN"/>
    <property type="match status" value="1"/>
</dbReference>
<evidence type="ECO:0000256" key="1">
    <source>
        <dbReference type="ARBA" id="ARBA00000024"/>
    </source>
</evidence>
<dbReference type="FunFam" id="3.10.20.810:FF:000001">
    <property type="entry name" value="Histidine biosynthesis bifunctional protein HisIE"/>
    <property type="match status" value="1"/>
</dbReference>
<evidence type="ECO:0000256" key="2">
    <source>
        <dbReference type="ARBA" id="ARBA00001460"/>
    </source>
</evidence>
<dbReference type="NCBIfam" id="TIGR03188">
    <property type="entry name" value="histidine_hisI"/>
    <property type="match status" value="1"/>
</dbReference>
<sequence>MRDVLEKIDWERYELIPTITQEWGSNEILMLAYSSKQSLELSLQSQIAHYFSRSKQRIWQKGEQSGNTQHIKEVRLDCDNDSLIFLVEQKGVACHTGEKSCFFQRIIPSEMKDESKDECKSEVAQSNGVSQVAPKIQSPYGIYHILDELYHIIEQKKHDDPKTSYSASLFAKGANGICKKIVEEAGELCFAIKDRQESEIIYECADLLYHILVGLALEHINPERVLQELQRRKGQSGIEEKASRQTH</sequence>
<dbReference type="InterPro" id="IPR002496">
    <property type="entry name" value="PRib_AMP_CycHydrolase_dom"/>
</dbReference>
<comment type="similarity">
    <text evidence="6 13">In the N-terminal section; belongs to the PRA-CH family.</text>
</comment>
<dbReference type="Gene3D" id="1.10.287.1080">
    <property type="entry name" value="MazG-like"/>
    <property type="match status" value="1"/>
</dbReference>
<comment type="pathway">
    <text evidence="4 13">Amino-acid biosynthesis; L-histidine biosynthesis; L-histidine from 5-phospho-alpha-D-ribose 1-diphosphate: step 2/9.</text>
</comment>
<dbReference type="Gene3D" id="3.10.20.810">
    <property type="entry name" value="Phosphoribosyl-AMP cyclohydrolase"/>
    <property type="match status" value="1"/>
</dbReference>
<evidence type="ECO:0000256" key="5">
    <source>
        <dbReference type="ARBA" id="ARBA00007731"/>
    </source>
</evidence>
<proteinExistence type="inferred from homology"/>
<gene>
    <name evidence="13 15" type="primary">hisIE</name>
    <name evidence="13" type="synonym">hisI</name>
    <name evidence="15" type="ORF">NCTC12221_01227</name>
</gene>
<evidence type="ECO:0000256" key="10">
    <source>
        <dbReference type="ARBA" id="ARBA00022840"/>
    </source>
</evidence>
<dbReference type="RefSeq" id="WP_115026388.1">
    <property type="nucleotide sequence ID" value="NZ_UGHZ01000001.1"/>
</dbReference>
<evidence type="ECO:0000256" key="8">
    <source>
        <dbReference type="ARBA" id="ARBA00022741"/>
    </source>
</evidence>
<feature type="region of interest" description="Phosphoribosyl-ATP pyrophosphohydrolase" evidence="13">
    <location>
        <begin position="146"/>
        <end position="247"/>
    </location>
</feature>
<accession>A0A377JPS6</accession>
<keyword evidence="11 13" id="KW-0368">Histidine biosynthesis</keyword>
<keyword evidence="13" id="KW-0963">Cytoplasm</keyword>
<name>A0A377JPS6_9HELI</name>
<dbReference type="Pfam" id="PF01503">
    <property type="entry name" value="PRA-PH"/>
    <property type="match status" value="1"/>
</dbReference>
<evidence type="ECO:0000259" key="14">
    <source>
        <dbReference type="Pfam" id="PF01502"/>
    </source>
</evidence>
<dbReference type="AlphaFoldDB" id="A0A377JPS6"/>
<keyword evidence="12 13" id="KW-0511">Multifunctional enzyme</keyword>
<keyword evidence="8 13" id="KW-0547">Nucleotide-binding</keyword>
<organism evidence="15 16">
    <name type="scientific">Helicobacter cinaedi</name>
    <dbReference type="NCBI Taxonomy" id="213"/>
    <lineage>
        <taxon>Bacteria</taxon>
        <taxon>Pseudomonadati</taxon>
        <taxon>Campylobacterota</taxon>
        <taxon>Epsilonproteobacteria</taxon>
        <taxon>Campylobacterales</taxon>
        <taxon>Helicobacteraceae</taxon>
        <taxon>Helicobacter</taxon>
    </lineage>
</organism>